<dbReference type="AlphaFoldDB" id="A0A9N8YT81"/>
<organism evidence="1 2">
    <name type="scientific">Funneliformis mosseae</name>
    <name type="common">Endomycorrhizal fungus</name>
    <name type="synonym">Glomus mosseae</name>
    <dbReference type="NCBI Taxonomy" id="27381"/>
    <lineage>
        <taxon>Eukaryota</taxon>
        <taxon>Fungi</taxon>
        <taxon>Fungi incertae sedis</taxon>
        <taxon>Mucoromycota</taxon>
        <taxon>Glomeromycotina</taxon>
        <taxon>Glomeromycetes</taxon>
        <taxon>Glomerales</taxon>
        <taxon>Glomeraceae</taxon>
        <taxon>Funneliformis</taxon>
    </lineage>
</organism>
<dbReference type="EMBL" id="CAJVPP010000122">
    <property type="protein sequence ID" value="CAG8445028.1"/>
    <property type="molecule type" value="Genomic_DNA"/>
</dbReference>
<proteinExistence type="predicted"/>
<evidence type="ECO:0000313" key="2">
    <source>
        <dbReference type="Proteomes" id="UP000789375"/>
    </source>
</evidence>
<sequence length="312" mass="36644">MSIFEFVRINLQNIDFFIHFKYIKDDERLAWDYYISTLATLSQDADIEIKTLAKRRKDEAMLKNQVVDAKRYHLQFNSVSDQVNKTSSLLISDEVAIDQHKQDDVITRKKKSETLEENDFYDNYEEIVDDIQDNILIVDNINVRLRIEEWRKNSEHIYEIHKQDKFISQFVTLQYNRYDQYSATGTRNNFGDIWSTLIDAMETVTSYSITNCDDEINNYGKNVLKNVTSPKYIEGLVSVLDEQAEYQYIINFISPIFKILFKDLGYLGFDWGEKALKCSAILLNKSQRDDKRRNIGSKIDTIIKLGPNNNSK</sequence>
<name>A0A9N8YT81_FUNMO</name>
<reference evidence="1" key="1">
    <citation type="submission" date="2021-06" db="EMBL/GenBank/DDBJ databases">
        <authorList>
            <person name="Kallberg Y."/>
            <person name="Tangrot J."/>
            <person name="Rosling A."/>
        </authorList>
    </citation>
    <scope>NUCLEOTIDE SEQUENCE</scope>
    <source>
        <strain evidence="1">87-6 pot B 2015</strain>
    </source>
</reference>
<protein>
    <submittedName>
        <fullName evidence="1">9463_t:CDS:1</fullName>
    </submittedName>
</protein>
<accession>A0A9N8YT81</accession>
<keyword evidence="2" id="KW-1185">Reference proteome</keyword>
<evidence type="ECO:0000313" key="1">
    <source>
        <dbReference type="EMBL" id="CAG8445028.1"/>
    </source>
</evidence>
<gene>
    <name evidence="1" type="ORF">FMOSSE_LOCUS1107</name>
</gene>
<comment type="caution">
    <text evidence="1">The sequence shown here is derived from an EMBL/GenBank/DDBJ whole genome shotgun (WGS) entry which is preliminary data.</text>
</comment>
<dbReference type="Proteomes" id="UP000789375">
    <property type="component" value="Unassembled WGS sequence"/>
</dbReference>